<proteinExistence type="inferred from homology"/>
<dbReference type="GO" id="GO:0008234">
    <property type="term" value="F:cysteine-type peptidase activity"/>
    <property type="evidence" value="ECO:0007669"/>
    <property type="project" value="UniProtKB-KW"/>
</dbReference>
<organism evidence="6 7">
    <name type="scientific">Phytophthora infestans</name>
    <name type="common">Potato late blight agent</name>
    <name type="synonym">Botrytis infestans</name>
    <dbReference type="NCBI Taxonomy" id="4787"/>
    <lineage>
        <taxon>Eukaryota</taxon>
        <taxon>Sar</taxon>
        <taxon>Stramenopiles</taxon>
        <taxon>Oomycota</taxon>
        <taxon>Peronosporomycetes</taxon>
        <taxon>Peronosporales</taxon>
        <taxon>Peronosporaceae</taxon>
        <taxon>Phytophthora</taxon>
    </lineage>
</organism>
<dbReference type="InterPro" id="IPR003653">
    <property type="entry name" value="Peptidase_C48_C"/>
</dbReference>
<evidence type="ECO:0000256" key="4">
    <source>
        <dbReference type="ARBA" id="ARBA00022807"/>
    </source>
</evidence>
<dbReference type="AlphaFoldDB" id="A0A8S9UEB4"/>
<dbReference type="Gene3D" id="3.40.395.10">
    <property type="entry name" value="Adenoviral Proteinase, Chain A"/>
    <property type="match status" value="1"/>
</dbReference>
<dbReference type="InterPro" id="IPR038765">
    <property type="entry name" value="Papain-like_cys_pep_sf"/>
</dbReference>
<evidence type="ECO:0000313" key="7">
    <source>
        <dbReference type="Proteomes" id="UP000704712"/>
    </source>
</evidence>
<keyword evidence="3" id="KW-0378">Hydrolase</keyword>
<evidence type="ECO:0000256" key="2">
    <source>
        <dbReference type="ARBA" id="ARBA00022670"/>
    </source>
</evidence>
<dbReference type="GO" id="GO:0006508">
    <property type="term" value="P:proteolysis"/>
    <property type="evidence" value="ECO:0007669"/>
    <property type="project" value="UniProtKB-KW"/>
</dbReference>
<evidence type="ECO:0000256" key="1">
    <source>
        <dbReference type="ARBA" id="ARBA00005234"/>
    </source>
</evidence>
<evidence type="ECO:0000259" key="5">
    <source>
        <dbReference type="PROSITE" id="PS50600"/>
    </source>
</evidence>
<dbReference type="PROSITE" id="PS50600">
    <property type="entry name" value="ULP_PROTEASE"/>
    <property type="match status" value="1"/>
</dbReference>
<dbReference type="PANTHER" id="PTHR46915">
    <property type="entry name" value="UBIQUITIN-LIKE PROTEASE 4-RELATED"/>
    <property type="match status" value="1"/>
</dbReference>
<dbReference type="GO" id="GO:0016926">
    <property type="term" value="P:protein desumoylation"/>
    <property type="evidence" value="ECO:0007669"/>
    <property type="project" value="UniProtKB-ARBA"/>
</dbReference>
<reference evidence="6" key="1">
    <citation type="submission" date="2020-03" db="EMBL/GenBank/DDBJ databases">
        <title>Hybrid Assembly of Korean Phytophthora infestans isolates.</title>
        <authorList>
            <person name="Prokchorchik M."/>
            <person name="Lee Y."/>
            <person name="Seo J."/>
            <person name="Cho J.-H."/>
            <person name="Park Y.-E."/>
            <person name="Jang D.-C."/>
            <person name="Im J.-S."/>
            <person name="Choi J.-G."/>
            <person name="Park H.-J."/>
            <person name="Lee G.-B."/>
            <person name="Lee Y.-G."/>
            <person name="Hong S.-Y."/>
            <person name="Cho K."/>
            <person name="Sohn K.H."/>
        </authorList>
    </citation>
    <scope>NUCLEOTIDE SEQUENCE</scope>
    <source>
        <strain evidence="6">KR_2_A2</strain>
    </source>
</reference>
<comment type="similarity">
    <text evidence="1">Belongs to the peptidase C48 family.</text>
</comment>
<comment type="caution">
    <text evidence="6">The sequence shown here is derived from an EMBL/GenBank/DDBJ whole genome shotgun (WGS) entry which is preliminary data.</text>
</comment>
<sequence>MNFGRGQSKVYPWCGSLALATQTHPLTRRKRLAGVVDSAPVAISLFANDVESLMEGNMVTNAAADFCIAAYFEKDRLVYSGTSAFFSEINFAYIGRMATERYADEITRQVNWSSHTYVILLVVLDDHWSFVVAERPLSSESTVIYHVNSLRGGHEPDYIFAEIEWFLVKTKASDTSDTTVTTTYNYVTKPRQANFVDCAVYALHYMHAVMKFIIKHRPESLLEHMPSLTTGAFNVKKASASRAKILSTLASLQAQ</sequence>
<protein>
    <submittedName>
        <fullName evidence="6">Ulp1 protease family C-terminal catalytic domain-containing protein</fullName>
    </submittedName>
</protein>
<name>A0A8S9UEB4_PHYIN</name>
<keyword evidence="2 6" id="KW-0645">Protease</keyword>
<dbReference type="EMBL" id="JAACNO010001745">
    <property type="protein sequence ID" value="KAF4137827.1"/>
    <property type="molecule type" value="Genomic_DNA"/>
</dbReference>
<dbReference type="SUPFAM" id="SSF54001">
    <property type="entry name" value="Cysteine proteinases"/>
    <property type="match status" value="1"/>
</dbReference>
<accession>A0A8S9UEB4</accession>
<gene>
    <name evidence="6" type="ORF">GN958_ATG12780</name>
</gene>
<evidence type="ECO:0000256" key="3">
    <source>
        <dbReference type="ARBA" id="ARBA00022801"/>
    </source>
</evidence>
<feature type="domain" description="Ubiquitin-like protease family profile" evidence="5">
    <location>
        <begin position="43"/>
        <end position="209"/>
    </location>
</feature>
<keyword evidence="4" id="KW-0788">Thiol protease</keyword>
<evidence type="ECO:0000313" key="6">
    <source>
        <dbReference type="EMBL" id="KAF4137827.1"/>
    </source>
</evidence>
<dbReference type="Pfam" id="PF02902">
    <property type="entry name" value="Peptidase_C48"/>
    <property type="match status" value="1"/>
</dbReference>
<dbReference type="PANTHER" id="PTHR46915:SF2">
    <property type="entry name" value="UBIQUITIN-LIKE PROTEASE 4"/>
    <property type="match status" value="1"/>
</dbReference>
<dbReference type="Proteomes" id="UP000704712">
    <property type="component" value="Unassembled WGS sequence"/>
</dbReference>